<evidence type="ECO:0000313" key="2">
    <source>
        <dbReference type="EMBL" id="QQP52963.1"/>
    </source>
</evidence>
<keyword evidence="3" id="KW-1185">Reference proteome</keyword>
<dbReference type="AlphaFoldDB" id="A0A7T8KBQ1"/>
<organism evidence="2 3">
    <name type="scientific">Caligus rogercresseyi</name>
    <name type="common">Sea louse</name>
    <dbReference type="NCBI Taxonomy" id="217165"/>
    <lineage>
        <taxon>Eukaryota</taxon>
        <taxon>Metazoa</taxon>
        <taxon>Ecdysozoa</taxon>
        <taxon>Arthropoda</taxon>
        <taxon>Crustacea</taxon>
        <taxon>Multicrustacea</taxon>
        <taxon>Hexanauplia</taxon>
        <taxon>Copepoda</taxon>
        <taxon>Siphonostomatoida</taxon>
        <taxon>Caligidae</taxon>
        <taxon>Caligus</taxon>
    </lineage>
</organism>
<name>A0A7T8KBQ1_CALRO</name>
<accession>A0A7T8KBQ1</accession>
<proteinExistence type="predicted"/>
<evidence type="ECO:0000256" key="1">
    <source>
        <dbReference type="SAM" id="MobiDB-lite"/>
    </source>
</evidence>
<evidence type="ECO:0000313" key="3">
    <source>
        <dbReference type="Proteomes" id="UP000595437"/>
    </source>
</evidence>
<reference evidence="3" key="1">
    <citation type="submission" date="2021-01" db="EMBL/GenBank/DDBJ databases">
        <title>Caligus Genome Assembly.</title>
        <authorList>
            <person name="Gallardo-Escarate C."/>
        </authorList>
    </citation>
    <scope>NUCLEOTIDE SEQUENCE [LARGE SCALE GENOMIC DNA]</scope>
</reference>
<protein>
    <submittedName>
        <fullName evidence="2">Uncharacterized protein</fullName>
    </submittedName>
</protein>
<sequence>MKWPSLLMTPEPSLQPGSFPEDHGNHRSLPTDPPVILPVPLFVPRLWPCPWRLRRCPGQ</sequence>
<dbReference type="Proteomes" id="UP000595437">
    <property type="component" value="Chromosome 3"/>
</dbReference>
<gene>
    <name evidence="2" type="ORF">FKW44_005273</name>
</gene>
<feature type="region of interest" description="Disordered" evidence="1">
    <location>
        <begin position="1"/>
        <end position="27"/>
    </location>
</feature>
<dbReference type="EMBL" id="CP045892">
    <property type="protein sequence ID" value="QQP52963.1"/>
    <property type="molecule type" value="Genomic_DNA"/>
</dbReference>